<dbReference type="InterPro" id="IPR000150">
    <property type="entry name" value="Cof"/>
</dbReference>
<dbReference type="PANTHER" id="PTHR10000">
    <property type="entry name" value="PHOSPHOSERINE PHOSPHATASE"/>
    <property type="match status" value="1"/>
</dbReference>
<comment type="caution">
    <text evidence="1">The sequence shown here is derived from an EMBL/GenBank/DDBJ whole genome shotgun (WGS) entry which is preliminary data.</text>
</comment>
<dbReference type="SFLD" id="SFLDG01144">
    <property type="entry name" value="C2.B.4:_PGP_Like"/>
    <property type="match status" value="1"/>
</dbReference>
<dbReference type="GO" id="GO:0005829">
    <property type="term" value="C:cytosol"/>
    <property type="evidence" value="ECO:0007669"/>
    <property type="project" value="TreeGrafter"/>
</dbReference>
<evidence type="ECO:0000313" key="2">
    <source>
        <dbReference type="Proteomes" id="UP001431131"/>
    </source>
</evidence>
<dbReference type="PANTHER" id="PTHR10000:SF25">
    <property type="entry name" value="PHOSPHATASE YKRA-RELATED"/>
    <property type="match status" value="1"/>
</dbReference>
<dbReference type="SFLD" id="SFLDS00003">
    <property type="entry name" value="Haloacid_Dehalogenase"/>
    <property type="match status" value="1"/>
</dbReference>
<dbReference type="GO" id="GO:0016791">
    <property type="term" value="F:phosphatase activity"/>
    <property type="evidence" value="ECO:0007669"/>
    <property type="project" value="UniProtKB-ARBA"/>
</dbReference>
<dbReference type="InterPro" id="IPR036412">
    <property type="entry name" value="HAD-like_sf"/>
</dbReference>
<evidence type="ECO:0000313" key="1">
    <source>
        <dbReference type="EMBL" id="MCH1623949.1"/>
    </source>
</evidence>
<keyword evidence="1" id="KW-0378">Hydrolase</keyword>
<dbReference type="NCBIfam" id="TIGR01484">
    <property type="entry name" value="HAD-SF-IIB"/>
    <property type="match status" value="1"/>
</dbReference>
<organism evidence="1 2">
    <name type="scientific">Fredinandcohnia quinoae</name>
    <dbReference type="NCBI Taxonomy" id="2918902"/>
    <lineage>
        <taxon>Bacteria</taxon>
        <taxon>Bacillati</taxon>
        <taxon>Bacillota</taxon>
        <taxon>Bacilli</taxon>
        <taxon>Bacillales</taxon>
        <taxon>Bacillaceae</taxon>
        <taxon>Fredinandcohnia</taxon>
    </lineage>
</organism>
<dbReference type="Gene3D" id="3.40.50.1000">
    <property type="entry name" value="HAD superfamily/HAD-like"/>
    <property type="match status" value="1"/>
</dbReference>
<gene>
    <name evidence="1" type="ORF">MJG50_01305</name>
</gene>
<dbReference type="Proteomes" id="UP001431131">
    <property type="component" value="Unassembled WGS sequence"/>
</dbReference>
<proteinExistence type="predicted"/>
<dbReference type="PROSITE" id="PS01229">
    <property type="entry name" value="COF_2"/>
    <property type="match status" value="1"/>
</dbReference>
<dbReference type="AlphaFoldDB" id="A0AAW5E592"/>
<reference evidence="1" key="1">
    <citation type="submission" date="2022-02" db="EMBL/GenBank/DDBJ databases">
        <title>Fredinandcohnia quinoae sp. nov. isolated from Chenopodium quinoa seeds.</title>
        <authorList>
            <person name="Saati-Santamaria Z."/>
            <person name="Flores-Felix J.D."/>
            <person name="Igual J.M."/>
            <person name="Velazquez E."/>
            <person name="Garcia-Fraile P."/>
            <person name="Martinez-Molina E."/>
        </authorList>
    </citation>
    <scope>NUCLEOTIDE SEQUENCE</scope>
    <source>
        <strain evidence="1">SECRCQ15</strain>
    </source>
</reference>
<dbReference type="Gene3D" id="3.30.1240.10">
    <property type="match status" value="1"/>
</dbReference>
<keyword evidence="2" id="KW-1185">Reference proteome</keyword>
<sequence>MKDKIVFFDIDGTLLDHEKKLPLSTKNAIEEIRKKGIHVAIATGRGPFMFEELRNELGINSYVSFNGQYVVFENEVIYKNPLNKVKLRELNEFTKKNQHPLVFLNEIEMKASVENNPFIHESISTLQLEYPQYDPLFFEDREIYQALLFCTEAEEQLYINKYKEFQFIRWHPVSTDIIPYGGSKAEGIKKMIDILSILEDRVYAFGDGLNDTEMLSFVGTGIAMGNAVNEIKEVADIVTKDVDNNGIEYGLKLVGLL</sequence>
<dbReference type="SUPFAM" id="SSF56784">
    <property type="entry name" value="HAD-like"/>
    <property type="match status" value="1"/>
</dbReference>
<dbReference type="NCBIfam" id="TIGR00099">
    <property type="entry name" value="Cof-subfamily"/>
    <property type="match status" value="1"/>
</dbReference>
<name>A0AAW5E592_9BACI</name>
<dbReference type="CDD" id="cd07517">
    <property type="entry name" value="HAD_HPP"/>
    <property type="match status" value="1"/>
</dbReference>
<dbReference type="Pfam" id="PF08282">
    <property type="entry name" value="Hydrolase_3"/>
    <property type="match status" value="1"/>
</dbReference>
<dbReference type="SFLD" id="SFLDG01140">
    <property type="entry name" value="C2.B:_Phosphomannomutase_and_P"/>
    <property type="match status" value="1"/>
</dbReference>
<dbReference type="GO" id="GO:0000287">
    <property type="term" value="F:magnesium ion binding"/>
    <property type="evidence" value="ECO:0007669"/>
    <property type="project" value="TreeGrafter"/>
</dbReference>
<protein>
    <submittedName>
        <fullName evidence="1">Cof-type HAD-IIB family hydrolase</fullName>
    </submittedName>
</protein>
<dbReference type="RefSeq" id="WP_240252105.1">
    <property type="nucleotide sequence ID" value="NZ_JAKTTI010000001.1"/>
</dbReference>
<dbReference type="InterPro" id="IPR023214">
    <property type="entry name" value="HAD_sf"/>
</dbReference>
<accession>A0AAW5E592</accession>
<dbReference type="InterPro" id="IPR006379">
    <property type="entry name" value="HAD-SF_hydro_IIB"/>
</dbReference>
<dbReference type="EMBL" id="JAKTTI010000001">
    <property type="protein sequence ID" value="MCH1623949.1"/>
    <property type="molecule type" value="Genomic_DNA"/>
</dbReference>